<dbReference type="RefSeq" id="WP_236987191.1">
    <property type="nucleotide sequence ID" value="NZ_AP023086.1"/>
</dbReference>
<organism evidence="1 2">
    <name type="scientific">Marinagarivorans cellulosilyticus</name>
    <dbReference type="NCBI Taxonomy" id="2721545"/>
    <lineage>
        <taxon>Bacteria</taxon>
        <taxon>Pseudomonadati</taxon>
        <taxon>Pseudomonadota</taxon>
        <taxon>Gammaproteobacteria</taxon>
        <taxon>Cellvibrionales</taxon>
        <taxon>Cellvibrionaceae</taxon>
        <taxon>Marinagarivorans</taxon>
    </lineage>
</organism>
<reference evidence="1 2" key="1">
    <citation type="journal article" date="2022" name="IScience">
        <title>An ultrasensitive nanofiber-based assay for enzymatic hydrolysis and deep-sea microbial degradation of cellulose.</title>
        <authorList>
            <person name="Tsudome M."/>
            <person name="Tachioka M."/>
            <person name="Miyazaki M."/>
            <person name="Uchimura K."/>
            <person name="Tsuda M."/>
            <person name="Takaki Y."/>
            <person name="Deguchi S."/>
        </authorList>
    </citation>
    <scope>NUCLEOTIDE SEQUENCE [LARGE SCALE GENOMIC DNA]</scope>
    <source>
        <strain evidence="1 2">GE09</strain>
    </source>
</reference>
<proteinExistence type="predicted"/>
<dbReference type="AlphaFoldDB" id="A0AAN1WHI8"/>
<accession>A0AAN1WHI8</accession>
<evidence type="ECO:0000313" key="2">
    <source>
        <dbReference type="Proteomes" id="UP001320119"/>
    </source>
</evidence>
<sequence length="151" mass="16884">MQILYKVFDHYKDHVVSGELLAAIINEGRAKLGFDEVVFLGLDKAQIAREASKLLQLSESEIKKAISTLPKTIDVGSGLSFIFHTEKTYKNINSKPTEKHYVFAPLLSESRLKLISQSGFCEGVMGAAEEHCPCTWVGLAEYLKYCKAERL</sequence>
<name>A0AAN1WHI8_9GAMM</name>
<dbReference type="KEGG" id="marq:MARGE09_P1918"/>
<evidence type="ECO:0000313" key="1">
    <source>
        <dbReference type="EMBL" id="BCD97717.1"/>
    </source>
</evidence>
<keyword evidence="2" id="KW-1185">Reference proteome</keyword>
<dbReference type="Proteomes" id="UP001320119">
    <property type="component" value="Chromosome"/>
</dbReference>
<dbReference type="EMBL" id="AP023086">
    <property type="protein sequence ID" value="BCD97717.1"/>
    <property type="molecule type" value="Genomic_DNA"/>
</dbReference>
<protein>
    <submittedName>
        <fullName evidence="1">Uncharacterized protein</fullName>
    </submittedName>
</protein>
<gene>
    <name evidence="1" type="ORF">MARGE09_P1918</name>
</gene>